<name>A0A5C4VFB8_9ACTN</name>
<dbReference type="InterPro" id="IPR036890">
    <property type="entry name" value="HATPase_C_sf"/>
</dbReference>
<proteinExistence type="predicted"/>
<feature type="compositionally biased region" description="Basic and acidic residues" evidence="6">
    <location>
        <begin position="658"/>
        <end position="676"/>
    </location>
</feature>
<dbReference type="SUPFAM" id="SSF55874">
    <property type="entry name" value="ATPase domain of HSP90 chaperone/DNA topoisomerase II/histidine kinase"/>
    <property type="match status" value="1"/>
</dbReference>
<keyword evidence="7" id="KW-0472">Membrane</keyword>
<dbReference type="EMBL" id="VDGT01000001">
    <property type="protein sequence ID" value="TNM34478.1"/>
    <property type="molecule type" value="Genomic_DNA"/>
</dbReference>
<organism evidence="9 10">
    <name type="scientific">Streptomyces sedi</name>
    <dbReference type="NCBI Taxonomy" id="555059"/>
    <lineage>
        <taxon>Bacteria</taxon>
        <taxon>Bacillati</taxon>
        <taxon>Actinomycetota</taxon>
        <taxon>Actinomycetes</taxon>
        <taxon>Kitasatosporales</taxon>
        <taxon>Streptomycetaceae</taxon>
        <taxon>Streptomyces</taxon>
    </lineage>
</organism>
<feature type="compositionally biased region" description="Basic and acidic residues" evidence="6">
    <location>
        <begin position="909"/>
        <end position="935"/>
    </location>
</feature>
<feature type="compositionally biased region" description="Basic and acidic residues" evidence="6">
    <location>
        <begin position="966"/>
        <end position="989"/>
    </location>
</feature>
<accession>A0A5C4VFB8</accession>
<evidence type="ECO:0000256" key="5">
    <source>
        <dbReference type="ARBA" id="ARBA00022777"/>
    </source>
</evidence>
<dbReference type="GO" id="GO:0005886">
    <property type="term" value="C:plasma membrane"/>
    <property type="evidence" value="ECO:0007669"/>
    <property type="project" value="TreeGrafter"/>
</dbReference>
<feature type="compositionally biased region" description="Basic and acidic residues" evidence="6">
    <location>
        <begin position="863"/>
        <end position="876"/>
    </location>
</feature>
<evidence type="ECO:0000256" key="7">
    <source>
        <dbReference type="SAM" id="Phobius"/>
    </source>
</evidence>
<dbReference type="SMART" id="SM00387">
    <property type="entry name" value="HATPase_c"/>
    <property type="match status" value="1"/>
</dbReference>
<dbReference type="EC" id="2.7.13.3" evidence="2"/>
<dbReference type="Pfam" id="PF08376">
    <property type="entry name" value="NIT"/>
    <property type="match status" value="1"/>
</dbReference>
<dbReference type="GO" id="GO:0004673">
    <property type="term" value="F:protein histidine kinase activity"/>
    <property type="evidence" value="ECO:0007669"/>
    <property type="project" value="UniProtKB-EC"/>
</dbReference>
<comment type="caution">
    <text evidence="9">The sequence shown here is derived from an EMBL/GenBank/DDBJ whole genome shotgun (WGS) entry which is preliminary data.</text>
</comment>
<dbReference type="RefSeq" id="WP_139640231.1">
    <property type="nucleotide sequence ID" value="NZ_BAAAZS010000066.1"/>
</dbReference>
<evidence type="ECO:0000256" key="6">
    <source>
        <dbReference type="SAM" id="MobiDB-lite"/>
    </source>
</evidence>
<keyword evidence="3" id="KW-0597">Phosphoprotein</keyword>
<feature type="compositionally biased region" description="Pro residues" evidence="6">
    <location>
        <begin position="802"/>
        <end position="811"/>
    </location>
</feature>
<comment type="catalytic activity">
    <reaction evidence="1">
        <text>ATP + protein L-histidine = ADP + protein N-phospho-L-histidine.</text>
        <dbReference type="EC" id="2.7.13.3"/>
    </reaction>
</comment>
<keyword evidence="4" id="KW-0808">Transferase</keyword>
<dbReference type="GO" id="GO:0000160">
    <property type="term" value="P:phosphorelay signal transduction system"/>
    <property type="evidence" value="ECO:0007669"/>
    <property type="project" value="TreeGrafter"/>
</dbReference>
<dbReference type="InterPro" id="IPR003594">
    <property type="entry name" value="HATPase_dom"/>
</dbReference>
<dbReference type="AlphaFoldDB" id="A0A5C4VFB8"/>
<dbReference type="InterPro" id="IPR050428">
    <property type="entry name" value="TCS_sensor_his_kinase"/>
</dbReference>
<dbReference type="Gene3D" id="6.10.340.10">
    <property type="match status" value="1"/>
</dbReference>
<keyword evidence="7" id="KW-1133">Transmembrane helix</keyword>
<dbReference type="Proteomes" id="UP000311713">
    <property type="component" value="Unassembled WGS sequence"/>
</dbReference>
<feature type="domain" description="NIT" evidence="8">
    <location>
        <begin position="63"/>
        <end position="309"/>
    </location>
</feature>
<evidence type="ECO:0000313" key="10">
    <source>
        <dbReference type="Proteomes" id="UP000311713"/>
    </source>
</evidence>
<dbReference type="PANTHER" id="PTHR45436">
    <property type="entry name" value="SENSOR HISTIDINE KINASE YKOH"/>
    <property type="match status" value="1"/>
</dbReference>
<evidence type="ECO:0000256" key="1">
    <source>
        <dbReference type="ARBA" id="ARBA00000085"/>
    </source>
</evidence>
<evidence type="ECO:0000256" key="4">
    <source>
        <dbReference type="ARBA" id="ARBA00022679"/>
    </source>
</evidence>
<dbReference type="InterPro" id="IPR013587">
    <property type="entry name" value="Nitrate/nitrite_sensing"/>
</dbReference>
<dbReference type="InterPro" id="IPR010910">
    <property type="entry name" value="Nitrate/nitrite_sensing_bac"/>
</dbReference>
<keyword evidence="7" id="KW-0812">Transmembrane</keyword>
<sequence>MSGIRDRRSDPRTSRGSLRISLVLPVLIAALTLTGLWGWAGSSLVGDSLTLGSDADRAESVGEPTRELIACLQSERRATAAWLADDDSASLDTVDEARAATDAAVERFRGARSELESGSSTLRGWAGRLDGSLGELDQRRSAADDGELTGAEAHRILTGTVTEAIALLDAAHRMSDASLSHRAIAATDLLELAEAFSRQDALLYTAAEDGADQEAVRQAHAQALALQSQTRTALDIGDLPQEQADAYESLVETAQFAELIAVEAPGQDGANALPGNATTWREAADAVNNELRTLSDDTFASAASDASDRSTRMLIGAALGTVLALAVLVGAVLLTLRATRSLINRLTALRASADEVSDVTLPRMVERMGHDGQLEVPAAPDDGPCGDDEVGRLDQALRRQRQQVIETIIQQARGREGSETVFLGLARRTQILINRIIPKLDQLEREHQDSRLLKDIFAVDHLATRVRRHTENLLILGGAMPGRRWGEPVPIYEVMRSAISETEDYSRVEAPPAPRVALTGRAVADVVHLLAELIENGTSFSPPDTKVSVSAQTVARGRLAVEIIDRGLGMSEAEYTRLNNLLADPPKLDMMTLGEAPRLGLFVVARLAKRHGLEVVLRSSPYGGTLAVVLLPNELLEEGSSILSGIMGEAARASAEPEPERERWESAPEFDPRQPSEFDALAGGRSIGSGLEPAPALGSERQAPALGSAHQAPALGAERSEPDLVGVDSSETPPASEVRVAAGGEGHHAFAGDQAVAPQQTTTPPVVEPHEVETEALPHPPTVYDDSGYPAYGGAGLLPNTPSTPPNPPTPHRAGPPERPTPPPAAREGRPTGGPAPSLVGPGHSGSGLPTRGTPPSGVPVDKAVDTAEDMPRAHSDVTNPGAEAPRTIDATPGPGAGSGTPLKLPVRVRGERLADQLRAEAHLRPGADDEDRARPLSPGRAGATMAAIQSGNKRARFPQPAPPAEGHDPQERPAGHHTDAGPVRKEQR</sequence>
<feature type="region of interest" description="Disordered" evidence="6">
    <location>
        <begin position="774"/>
        <end position="989"/>
    </location>
</feature>
<gene>
    <name evidence="9" type="ORF">FH715_02070</name>
</gene>
<protein>
    <recommendedName>
        <fullName evidence="2">histidine kinase</fullName>
        <ecNumber evidence="2">2.7.13.3</ecNumber>
    </recommendedName>
</protein>
<feature type="transmembrane region" description="Helical" evidence="7">
    <location>
        <begin position="20"/>
        <end position="40"/>
    </location>
</feature>
<dbReference type="PROSITE" id="PS50906">
    <property type="entry name" value="NIT"/>
    <property type="match status" value="1"/>
</dbReference>
<keyword evidence="10" id="KW-1185">Reference proteome</keyword>
<dbReference type="Pfam" id="PF02518">
    <property type="entry name" value="HATPase_c"/>
    <property type="match status" value="1"/>
</dbReference>
<evidence type="ECO:0000256" key="2">
    <source>
        <dbReference type="ARBA" id="ARBA00012438"/>
    </source>
</evidence>
<dbReference type="PANTHER" id="PTHR45436:SF5">
    <property type="entry name" value="SENSOR HISTIDINE KINASE TRCS"/>
    <property type="match status" value="1"/>
</dbReference>
<dbReference type="Gene3D" id="3.30.565.10">
    <property type="entry name" value="Histidine kinase-like ATPase, C-terminal domain"/>
    <property type="match status" value="1"/>
</dbReference>
<reference evidence="9 10" key="1">
    <citation type="submission" date="2019-06" db="EMBL/GenBank/DDBJ databases">
        <title>Draft genome of Streptomyces sedi sp. JCM16909.</title>
        <authorList>
            <person name="Klykleung N."/>
            <person name="Tanasupawat S."/>
            <person name="Kudo T."/>
            <person name="Yuki M."/>
            <person name="Ohkuma M."/>
        </authorList>
    </citation>
    <scope>NUCLEOTIDE SEQUENCE [LARGE SCALE GENOMIC DNA]</scope>
    <source>
        <strain evidence="9 10">JCM 16909</strain>
    </source>
</reference>
<evidence type="ECO:0000256" key="3">
    <source>
        <dbReference type="ARBA" id="ARBA00022553"/>
    </source>
</evidence>
<evidence type="ECO:0000259" key="8">
    <source>
        <dbReference type="PROSITE" id="PS50906"/>
    </source>
</evidence>
<evidence type="ECO:0000313" key="9">
    <source>
        <dbReference type="EMBL" id="TNM34478.1"/>
    </source>
</evidence>
<dbReference type="OrthoDB" id="4652229at2"/>
<keyword evidence="5" id="KW-0418">Kinase</keyword>
<feature type="region of interest" description="Disordered" evidence="6">
    <location>
        <begin position="649"/>
        <end position="698"/>
    </location>
</feature>